<dbReference type="Proteomes" id="UP000805193">
    <property type="component" value="Unassembled WGS sequence"/>
</dbReference>
<protein>
    <submittedName>
        <fullName evidence="1">Uncharacterized protein</fullName>
    </submittedName>
</protein>
<accession>A0AC60QX34</accession>
<organism evidence="1 2">
    <name type="scientific">Ixodes persulcatus</name>
    <name type="common">Taiga tick</name>
    <dbReference type="NCBI Taxonomy" id="34615"/>
    <lineage>
        <taxon>Eukaryota</taxon>
        <taxon>Metazoa</taxon>
        <taxon>Ecdysozoa</taxon>
        <taxon>Arthropoda</taxon>
        <taxon>Chelicerata</taxon>
        <taxon>Arachnida</taxon>
        <taxon>Acari</taxon>
        <taxon>Parasitiformes</taxon>
        <taxon>Ixodida</taxon>
        <taxon>Ixodoidea</taxon>
        <taxon>Ixodidae</taxon>
        <taxon>Ixodinae</taxon>
        <taxon>Ixodes</taxon>
    </lineage>
</organism>
<evidence type="ECO:0000313" key="1">
    <source>
        <dbReference type="EMBL" id="KAG0443346.1"/>
    </source>
</evidence>
<gene>
    <name evidence="1" type="ORF">HPB47_015017</name>
</gene>
<comment type="caution">
    <text evidence="1">The sequence shown here is derived from an EMBL/GenBank/DDBJ whole genome shotgun (WGS) entry which is preliminary data.</text>
</comment>
<sequence>MNVQVMGEHISPKEITAESGWKIAGERQSRPRHRGTDSAPVVDARSNKPGTDRQATKLKNVKGQIIKPGHIPMLPKEETKVVLQPQGNLDIARVGALTVTAAIFVTVGITGEESVEDTICPKPQQNIIVISTSKRANADCYTKIRQIYIEGKQHEVNAYETAPHDTTKRVIHGIPAKEGPRELDEIVNPKNPLALVAKRIGNITTVIVTFNGLEVPNYVRYDAMLVPCSLCSKQINVCYQCGHIGHRDVSS</sequence>
<name>A0AC60QX34_IXOPE</name>
<dbReference type="EMBL" id="JABSTQ010003552">
    <property type="protein sequence ID" value="KAG0443346.1"/>
    <property type="molecule type" value="Genomic_DNA"/>
</dbReference>
<reference evidence="1 2" key="1">
    <citation type="journal article" date="2020" name="Cell">
        <title>Large-Scale Comparative Analyses of Tick Genomes Elucidate Their Genetic Diversity and Vector Capacities.</title>
        <authorList>
            <consortium name="Tick Genome and Microbiome Consortium (TIGMIC)"/>
            <person name="Jia N."/>
            <person name="Wang J."/>
            <person name="Shi W."/>
            <person name="Du L."/>
            <person name="Sun Y."/>
            <person name="Zhan W."/>
            <person name="Jiang J.F."/>
            <person name="Wang Q."/>
            <person name="Zhang B."/>
            <person name="Ji P."/>
            <person name="Bell-Sakyi L."/>
            <person name="Cui X.M."/>
            <person name="Yuan T.T."/>
            <person name="Jiang B.G."/>
            <person name="Yang W.F."/>
            <person name="Lam T.T."/>
            <person name="Chang Q.C."/>
            <person name="Ding S.J."/>
            <person name="Wang X.J."/>
            <person name="Zhu J.G."/>
            <person name="Ruan X.D."/>
            <person name="Zhao L."/>
            <person name="Wei J.T."/>
            <person name="Ye R.Z."/>
            <person name="Que T.C."/>
            <person name="Du C.H."/>
            <person name="Zhou Y.H."/>
            <person name="Cheng J.X."/>
            <person name="Dai P.F."/>
            <person name="Guo W.B."/>
            <person name="Han X.H."/>
            <person name="Huang E.J."/>
            <person name="Li L.F."/>
            <person name="Wei W."/>
            <person name="Gao Y.C."/>
            <person name="Liu J.Z."/>
            <person name="Shao H.Z."/>
            <person name="Wang X."/>
            <person name="Wang C.C."/>
            <person name="Yang T.C."/>
            <person name="Huo Q.B."/>
            <person name="Li W."/>
            <person name="Chen H.Y."/>
            <person name="Chen S.E."/>
            <person name="Zhou L.G."/>
            <person name="Ni X.B."/>
            <person name="Tian J.H."/>
            <person name="Sheng Y."/>
            <person name="Liu T."/>
            <person name="Pan Y.S."/>
            <person name="Xia L.Y."/>
            <person name="Li J."/>
            <person name="Zhao F."/>
            <person name="Cao W.C."/>
        </authorList>
    </citation>
    <scope>NUCLEOTIDE SEQUENCE [LARGE SCALE GENOMIC DNA]</scope>
    <source>
        <strain evidence="1">Iper-2018</strain>
    </source>
</reference>
<proteinExistence type="predicted"/>
<evidence type="ECO:0000313" key="2">
    <source>
        <dbReference type="Proteomes" id="UP000805193"/>
    </source>
</evidence>
<keyword evidence="2" id="KW-1185">Reference proteome</keyword>